<organism evidence="5 6">
    <name type="scientific">Zonotrichia albicollis</name>
    <name type="common">White-throated sparrow</name>
    <name type="synonym">Fringilla albicollis</name>
    <dbReference type="NCBI Taxonomy" id="44394"/>
    <lineage>
        <taxon>Eukaryota</taxon>
        <taxon>Metazoa</taxon>
        <taxon>Chordata</taxon>
        <taxon>Craniata</taxon>
        <taxon>Vertebrata</taxon>
        <taxon>Euteleostomi</taxon>
        <taxon>Archelosauria</taxon>
        <taxon>Archosauria</taxon>
        <taxon>Dinosauria</taxon>
        <taxon>Saurischia</taxon>
        <taxon>Theropoda</taxon>
        <taxon>Coelurosauria</taxon>
        <taxon>Aves</taxon>
        <taxon>Neognathae</taxon>
        <taxon>Neoaves</taxon>
        <taxon>Telluraves</taxon>
        <taxon>Australaves</taxon>
        <taxon>Passeriformes</taxon>
        <taxon>Passerellidae</taxon>
        <taxon>Zonotrichia</taxon>
    </lineage>
</organism>
<feature type="transmembrane region" description="Helical" evidence="4">
    <location>
        <begin position="309"/>
        <end position="336"/>
    </location>
</feature>
<keyword evidence="4" id="KW-0472">Membrane</keyword>
<dbReference type="PROSITE" id="PS50297">
    <property type="entry name" value="ANK_REP_REGION"/>
    <property type="match status" value="2"/>
</dbReference>
<dbReference type="SMART" id="SM00248">
    <property type="entry name" value="ANK"/>
    <property type="match status" value="6"/>
</dbReference>
<accession>A0A8D2NIF0</accession>
<dbReference type="PANTHER" id="PTHR24198">
    <property type="entry name" value="ANKYRIN REPEAT AND PROTEIN KINASE DOMAIN-CONTAINING PROTEIN"/>
    <property type="match status" value="1"/>
</dbReference>
<evidence type="ECO:0000313" key="6">
    <source>
        <dbReference type="Proteomes" id="UP000694413"/>
    </source>
</evidence>
<sequence length="384" mass="42524">MNIYSDYCENPCCFFPGADVLSQAMDCASILFEAAGGGNPDSVNLLLEYGADANVPKHSGHLPIHRAAYRGHFLALKYLVPVTDFSAIKESGISPVHSAAAGAHPQCLEFLLQSGFDANFMLAQRVRKGYDDHRKSALYFAVSNGDICSTQLLLNAGALTNQDPINCLQLALRMGNYELMNLLLRHGANVNYFCRVNTTHFPSALQYALKDEVMLRMLLSYGYDVHRCFDCPWGSGDHSQYVTDGWTSTVIKDTMFCEVITLSWLKHVSGKVVRIMLDYVDHVKICLKLEAVLKEQELWPDIHFILSKYLFMFLMKTSWFGTGAFLLGSILILLLLSSKSSLSEAPLPAEDPGVHGPPASPLPCLHDLPPTAQLLERLHPVQGI</sequence>
<dbReference type="GO" id="GO:0005737">
    <property type="term" value="C:cytoplasm"/>
    <property type="evidence" value="ECO:0007669"/>
    <property type="project" value="TreeGrafter"/>
</dbReference>
<feature type="repeat" description="ANK" evidence="3">
    <location>
        <begin position="163"/>
        <end position="195"/>
    </location>
</feature>
<proteinExistence type="predicted"/>
<dbReference type="AlphaFoldDB" id="A0A8D2NIF0"/>
<reference evidence="5" key="2">
    <citation type="submission" date="2025-09" db="UniProtKB">
        <authorList>
            <consortium name="Ensembl"/>
        </authorList>
    </citation>
    <scope>IDENTIFICATION</scope>
</reference>
<dbReference type="PROSITE" id="PS50088">
    <property type="entry name" value="ANK_REPEAT"/>
    <property type="match status" value="3"/>
</dbReference>
<dbReference type="InterPro" id="IPR036770">
    <property type="entry name" value="Ankyrin_rpt-contain_sf"/>
</dbReference>
<dbReference type="PANTHER" id="PTHR24198:SF176">
    <property type="entry name" value="ANKYRIN REPEAT AND SOCS BOX CONTAINING 14"/>
    <property type="match status" value="1"/>
</dbReference>
<evidence type="ECO:0000313" key="5">
    <source>
        <dbReference type="Ensembl" id="ENSZALP00000021844.1"/>
    </source>
</evidence>
<evidence type="ECO:0008006" key="7">
    <source>
        <dbReference type="Google" id="ProtNLM"/>
    </source>
</evidence>
<keyword evidence="1" id="KW-0677">Repeat</keyword>
<dbReference type="InterPro" id="IPR002110">
    <property type="entry name" value="Ankyrin_rpt"/>
</dbReference>
<protein>
    <recommendedName>
        <fullName evidence="7">Ankyrin repeat and SOCS box containing 14</fullName>
    </recommendedName>
</protein>
<keyword evidence="4" id="KW-0812">Transmembrane</keyword>
<dbReference type="Gene3D" id="1.25.40.20">
    <property type="entry name" value="Ankyrin repeat-containing domain"/>
    <property type="match status" value="1"/>
</dbReference>
<evidence type="ECO:0000256" key="4">
    <source>
        <dbReference type="SAM" id="Phobius"/>
    </source>
</evidence>
<dbReference type="Ensembl" id="ENSZALT00000028469.1">
    <property type="protein sequence ID" value="ENSZALP00000021844.1"/>
    <property type="gene ID" value="ENSZALG00000017054.1"/>
</dbReference>
<evidence type="ECO:0000256" key="1">
    <source>
        <dbReference type="ARBA" id="ARBA00022737"/>
    </source>
</evidence>
<name>A0A8D2NIF0_ZONAL</name>
<keyword evidence="4" id="KW-1133">Transmembrane helix</keyword>
<keyword evidence="2 3" id="KW-0040">ANK repeat</keyword>
<feature type="repeat" description="ANK" evidence="3">
    <location>
        <begin position="91"/>
        <end position="123"/>
    </location>
</feature>
<evidence type="ECO:0000256" key="3">
    <source>
        <dbReference type="PROSITE-ProRule" id="PRU00023"/>
    </source>
</evidence>
<keyword evidence="6" id="KW-1185">Reference proteome</keyword>
<dbReference type="Pfam" id="PF12796">
    <property type="entry name" value="Ank_2"/>
    <property type="match status" value="2"/>
</dbReference>
<feature type="repeat" description="ANK" evidence="3">
    <location>
        <begin position="26"/>
        <end position="58"/>
    </location>
</feature>
<dbReference type="Proteomes" id="UP000694413">
    <property type="component" value="Unassembled WGS sequence"/>
</dbReference>
<dbReference type="SUPFAM" id="SSF48403">
    <property type="entry name" value="Ankyrin repeat"/>
    <property type="match status" value="1"/>
</dbReference>
<evidence type="ECO:0000256" key="2">
    <source>
        <dbReference type="ARBA" id="ARBA00023043"/>
    </source>
</evidence>
<reference evidence="5" key="1">
    <citation type="submission" date="2025-08" db="UniProtKB">
        <authorList>
            <consortium name="Ensembl"/>
        </authorList>
    </citation>
    <scope>IDENTIFICATION</scope>
</reference>